<dbReference type="InterPro" id="IPR045040">
    <property type="entry name" value="PORR_fam"/>
</dbReference>
<dbReference type="EMBL" id="JAYWIO010000004">
    <property type="protein sequence ID" value="KAK7270255.1"/>
    <property type="molecule type" value="Genomic_DNA"/>
</dbReference>
<keyword evidence="1" id="KW-0175">Coiled coil</keyword>
<feature type="compositionally biased region" description="Basic residues" evidence="2">
    <location>
        <begin position="570"/>
        <end position="592"/>
    </location>
</feature>
<evidence type="ECO:0000256" key="2">
    <source>
        <dbReference type="SAM" id="MobiDB-lite"/>
    </source>
</evidence>
<dbReference type="Proteomes" id="UP001372338">
    <property type="component" value="Unassembled WGS sequence"/>
</dbReference>
<dbReference type="PANTHER" id="PTHR31476">
    <property type="entry name" value="PROTEIN WHAT'S THIS FACTOR 1 HOMOLOG, CHLOROPLASTIC"/>
    <property type="match status" value="1"/>
</dbReference>
<dbReference type="InterPro" id="IPR021099">
    <property type="entry name" value="PORR_domain"/>
</dbReference>
<dbReference type="AlphaFoldDB" id="A0AAN9FA72"/>
<feature type="compositionally biased region" description="Pro residues" evidence="2">
    <location>
        <begin position="547"/>
        <end position="560"/>
    </location>
</feature>
<dbReference type="Pfam" id="PF11955">
    <property type="entry name" value="PORR"/>
    <property type="match status" value="1"/>
</dbReference>
<dbReference type="GO" id="GO:0003723">
    <property type="term" value="F:RNA binding"/>
    <property type="evidence" value="ECO:0007669"/>
    <property type="project" value="InterPro"/>
</dbReference>
<comment type="caution">
    <text evidence="4">The sequence shown here is derived from an EMBL/GenBank/DDBJ whole genome shotgun (WGS) entry which is preliminary data.</text>
</comment>
<feature type="region of interest" description="Disordered" evidence="2">
    <location>
        <begin position="547"/>
        <end position="598"/>
    </location>
</feature>
<evidence type="ECO:0000256" key="1">
    <source>
        <dbReference type="SAM" id="Coils"/>
    </source>
</evidence>
<proteinExistence type="predicted"/>
<evidence type="ECO:0000313" key="5">
    <source>
        <dbReference type="Proteomes" id="UP001372338"/>
    </source>
</evidence>
<feature type="coiled-coil region" evidence="1">
    <location>
        <begin position="362"/>
        <end position="389"/>
    </location>
</feature>
<dbReference type="PANTHER" id="PTHR31476:SF3">
    <property type="entry name" value="UBIQUITIN CARBOXYL-TERMINAL HYDROLASE FAMILY PROTEIN"/>
    <property type="match status" value="1"/>
</dbReference>
<feature type="domain" description="PORR" evidence="3">
    <location>
        <begin position="36"/>
        <end position="365"/>
    </location>
</feature>
<gene>
    <name evidence="4" type="ORF">RIF29_23268</name>
</gene>
<name>A0AAN9FA72_CROPI</name>
<evidence type="ECO:0000313" key="4">
    <source>
        <dbReference type="EMBL" id="KAK7270255.1"/>
    </source>
</evidence>
<protein>
    <recommendedName>
        <fullName evidence="3">PORR domain-containing protein</fullName>
    </recommendedName>
</protein>
<keyword evidence="5" id="KW-1185">Reference proteome</keyword>
<organism evidence="4 5">
    <name type="scientific">Crotalaria pallida</name>
    <name type="common">Smooth rattlebox</name>
    <name type="synonym">Crotalaria striata</name>
    <dbReference type="NCBI Taxonomy" id="3830"/>
    <lineage>
        <taxon>Eukaryota</taxon>
        <taxon>Viridiplantae</taxon>
        <taxon>Streptophyta</taxon>
        <taxon>Embryophyta</taxon>
        <taxon>Tracheophyta</taxon>
        <taxon>Spermatophyta</taxon>
        <taxon>Magnoliopsida</taxon>
        <taxon>eudicotyledons</taxon>
        <taxon>Gunneridae</taxon>
        <taxon>Pentapetalae</taxon>
        <taxon>rosids</taxon>
        <taxon>fabids</taxon>
        <taxon>Fabales</taxon>
        <taxon>Fabaceae</taxon>
        <taxon>Papilionoideae</taxon>
        <taxon>50 kb inversion clade</taxon>
        <taxon>genistoids sensu lato</taxon>
        <taxon>core genistoids</taxon>
        <taxon>Crotalarieae</taxon>
        <taxon>Crotalaria</taxon>
    </lineage>
</organism>
<accession>A0AAN9FA72</accession>
<reference evidence="4 5" key="1">
    <citation type="submission" date="2024-01" db="EMBL/GenBank/DDBJ databases">
        <title>The genomes of 5 underutilized Papilionoideae crops provide insights into root nodulation and disease resistanc.</title>
        <authorList>
            <person name="Yuan L."/>
        </authorList>
    </citation>
    <scope>NUCLEOTIDE SEQUENCE [LARGE SCALE GENOMIC DNA]</scope>
    <source>
        <strain evidence="4">ZHUSHIDOU_FW_LH</strain>
        <tissue evidence="4">Leaf</tissue>
    </source>
</reference>
<sequence>MFSKTNKTFSSHLRNNANLTFTLTRTISSLKVEWRKDQNLDRAIENDKRFKQCARVVKEVLNEPGQVIPLRYLEKRRERMRLKVKVETFLNHNPGLFHVYYDRIKPKTEPVRFLRASERLQKFLEQEKRIFNENEPLIVSKLCKLLMMSKDKVVSADKLLHVKREFGFPNDFLVDLVPRYPQYFRLTGFPGEGKSFLELVSWDPEFAKSVIERRAEEESRCMGIRVRPGFNWKLPPGFVLKKEMREWVRDWMDLDYISPYEDASHLDQASREMEKRSVGVFHELLSLSLYKRVPVPILGKFCEEYRFSNAFSSVFTRHSGIFYMSLKGGIETAVLREAYKGDKLIDLDPLLEIKDKFVEMLEEGWQQRAEELRSKQEKIRQDMEVLASKNFGHSASVGCPVIVQSEKTYSIIYAQKTEDVLHSWMMTSCIRDELEVIFANVLLRAALSDCFPVSVTAGETPKRCKELKLVLGSYEHQDSSLFNMERVKIFNLVTLVAVTFLVLVPKTESQIRPSMVPLPPVPTRPLCASQFALVNYACALLPYTPGSPPLPPPESPPSPESPDDDNEGHRSRHHHGHGHNHRHGHDHRHRHGGGGTPQEENCCRWVREMDSQCVCEILVRLPPFLTRPVHEYTISIGDSCDVTYNCGGPI</sequence>
<evidence type="ECO:0000259" key="3">
    <source>
        <dbReference type="Pfam" id="PF11955"/>
    </source>
</evidence>